<reference evidence="7 8" key="1">
    <citation type="submission" date="2021-11" db="EMBL/GenBank/DDBJ databases">
        <authorList>
            <person name="Liang Q."/>
            <person name="Mou H."/>
            <person name="Liu Z."/>
        </authorList>
    </citation>
    <scope>NUCLEOTIDE SEQUENCE [LARGE SCALE GENOMIC DNA]</scope>
    <source>
        <strain evidence="7 8">CHU3</strain>
    </source>
</reference>
<proteinExistence type="inferred from homology"/>
<dbReference type="CDD" id="cd00609">
    <property type="entry name" value="AAT_like"/>
    <property type="match status" value="1"/>
</dbReference>
<evidence type="ECO:0000259" key="6">
    <source>
        <dbReference type="PROSITE" id="PS50949"/>
    </source>
</evidence>
<dbReference type="InterPro" id="IPR004839">
    <property type="entry name" value="Aminotransferase_I/II_large"/>
</dbReference>
<dbReference type="Gene3D" id="3.40.640.10">
    <property type="entry name" value="Type I PLP-dependent aspartate aminotransferase-like (Major domain)"/>
    <property type="match status" value="1"/>
</dbReference>
<dbReference type="CDD" id="cd07377">
    <property type="entry name" value="WHTH_GntR"/>
    <property type="match status" value="1"/>
</dbReference>
<dbReference type="InterPro" id="IPR000524">
    <property type="entry name" value="Tscrpt_reg_HTH_GntR"/>
</dbReference>
<keyword evidence="2" id="KW-0663">Pyridoxal phosphate</keyword>
<dbReference type="InterPro" id="IPR036390">
    <property type="entry name" value="WH_DNA-bd_sf"/>
</dbReference>
<dbReference type="InterPro" id="IPR051446">
    <property type="entry name" value="HTH_trans_reg/aminotransferase"/>
</dbReference>
<evidence type="ECO:0000256" key="3">
    <source>
        <dbReference type="ARBA" id="ARBA00023015"/>
    </source>
</evidence>
<dbReference type="EMBL" id="JAJIRN010000005">
    <property type="protein sequence ID" value="MCV2369069.1"/>
    <property type="molecule type" value="Genomic_DNA"/>
</dbReference>
<gene>
    <name evidence="7" type="ORF">LNV07_13355</name>
</gene>
<dbReference type="InterPro" id="IPR015424">
    <property type="entry name" value="PyrdxlP-dep_Trfase"/>
</dbReference>
<keyword evidence="7" id="KW-0032">Aminotransferase</keyword>
<keyword evidence="7" id="KW-0808">Transferase</keyword>
<dbReference type="GO" id="GO:0008483">
    <property type="term" value="F:transaminase activity"/>
    <property type="evidence" value="ECO:0007669"/>
    <property type="project" value="UniProtKB-KW"/>
</dbReference>
<dbReference type="Pfam" id="PF00155">
    <property type="entry name" value="Aminotran_1_2"/>
    <property type="match status" value="1"/>
</dbReference>
<evidence type="ECO:0000256" key="2">
    <source>
        <dbReference type="ARBA" id="ARBA00022898"/>
    </source>
</evidence>
<dbReference type="Gene3D" id="1.10.10.10">
    <property type="entry name" value="Winged helix-like DNA-binding domain superfamily/Winged helix DNA-binding domain"/>
    <property type="match status" value="1"/>
</dbReference>
<dbReference type="SUPFAM" id="SSF46785">
    <property type="entry name" value="Winged helix' DNA-binding domain"/>
    <property type="match status" value="1"/>
</dbReference>
<comment type="similarity">
    <text evidence="1">In the C-terminal section; belongs to the class-I pyridoxal-phosphate-dependent aminotransferase family.</text>
</comment>
<dbReference type="SMART" id="SM00345">
    <property type="entry name" value="HTH_GNTR"/>
    <property type="match status" value="1"/>
</dbReference>
<protein>
    <submittedName>
        <fullName evidence="7">PLP-dependent aminotransferase family protein</fullName>
    </submittedName>
</protein>
<feature type="domain" description="HTH gntR-type" evidence="6">
    <location>
        <begin position="24"/>
        <end position="91"/>
    </location>
</feature>
<keyword evidence="3" id="KW-0805">Transcription regulation</keyword>
<organism evidence="7 8">
    <name type="scientific">Roseateles oligotrophus</name>
    <dbReference type="NCBI Taxonomy" id="1769250"/>
    <lineage>
        <taxon>Bacteria</taxon>
        <taxon>Pseudomonadati</taxon>
        <taxon>Pseudomonadota</taxon>
        <taxon>Betaproteobacteria</taxon>
        <taxon>Burkholderiales</taxon>
        <taxon>Sphaerotilaceae</taxon>
        <taxon>Roseateles</taxon>
    </lineage>
</organism>
<evidence type="ECO:0000256" key="1">
    <source>
        <dbReference type="ARBA" id="ARBA00005384"/>
    </source>
</evidence>
<evidence type="ECO:0000313" key="7">
    <source>
        <dbReference type="EMBL" id="MCV2369069.1"/>
    </source>
</evidence>
<evidence type="ECO:0000313" key="8">
    <source>
        <dbReference type="Proteomes" id="UP001209701"/>
    </source>
</evidence>
<dbReference type="PANTHER" id="PTHR46577">
    <property type="entry name" value="HTH-TYPE TRANSCRIPTIONAL REGULATORY PROTEIN GABR"/>
    <property type="match status" value="1"/>
</dbReference>
<accession>A0ABT2YGA8</accession>
<keyword evidence="4" id="KW-0238">DNA-binding</keyword>
<keyword evidence="5" id="KW-0804">Transcription</keyword>
<sequence>MDYLLLLNSFSSAKSSLDSPNSGWSGQRKLHECLRQAIRSGTLAPGSRLLASRALATELGVARNTVLYAYEQLATEGLVNSDRRGTTVSLLHPARALTLPTRSMRQGLSRRAAGLACLPVAADLAAGFAPGVPALPEFPLSIWRRLSEKAWRSLGSAQLNYGAPAGEPALRSAIADHLRASRGVRCESSQVFITDGTQASLDLCARAFADPGDKVWIESPGYGGALTAFRGAQLNVIGIPVDEEGMAAQAGDWRRHPPRLIYVTPSHQYPSGGVLSLERRLALIAQARVAGALIIEDDYDSEFRYDGPPLAAMQGQACDLFDADPGCAVGVDGTVEAEPADAPVLYLGTFSKSLFPGLRIGFLVVPQALAEPLRALLARSAPRGRAADQLALAEFMRNGQFGLHLRRMRRLYRQRRDALIAALQLHMADLASIHGTSAGMHLALRFHSDRLDDMQISAAAMNAGIVAPALSQHQIGRRKPGWSGLMLGYAQVPVEKIGPLVQRLAAIIRGQCHSL</sequence>
<dbReference type="InterPro" id="IPR036388">
    <property type="entry name" value="WH-like_DNA-bd_sf"/>
</dbReference>
<dbReference type="SUPFAM" id="SSF53383">
    <property type="entry name" value="PLP-dependent transferases"/>
    <property type="match status" value="1"/>
</dbReference>
<name>A0ABT2YGA8_9BURK</name>
<dbReference type="PROSITE" id="PS50949">
    <property type="entry name" value="HTH_GNTR"/>
    <property type="match status" value="1"/>
</dbReference>
<dbReference type="RefSeq" id="WP_263571652.1">
    <property type="nucleotide sequence ID" value="NZ_JAJIRN010000005.1"/>
</dbReference>
<dbReference type="InterPro" id="IPR015421">
    <property type="entry name" value="PyrdxlP-dep_Trfase_major"/>
</dbReference>
<dbReference type="PANTHER" id="PTHR46577:SF1">
    <property type="entry name" value="HTH-TYPE TRANSCRIPTIONAL REGULATORY PROTEIN GABR"/>
    <property type="match status" value="1"/>
</dbReference>
<evidence type="ECO:0000256" key="4">
    <source>
        <dbReference type="ARBA" id="ARBA00023125"/>
    </source>
</evidence>
<keyword evidence="8" id="KW-1185">Reference proteome</keyword>
<comment type="caution">
    <text evidence="7">The sequence shown here is derived from an EMBL/GenBank/DDBJ whole genome shotgun (WGS) entry which is preliminary data.</text>
</comment>
<dbReference type="Proteomes" id="UP001209701">
    <property type="component" value="Unassembled WGS sequence"/>
</dbReference>
<evidence type="ECO:0000256" key="5">
    <source>
        <dbReference type="ARBA" id="ARBA00023163"/>
    </source>
</evidence>
<dbReference type="Pfam" id="PF00392">
    <property type="entry name" value="GntR"/>
    <property type="match status" value="1"/>
</dbReference>